<dbReference type="Proteomes" id="UP000185713">
    <property type="component" value="Unassembled WGS sequence"/>
</dbReference>
<gene>
    <name evidence="1" type="ORF">MPF_0942</name>
</gene>
<evidence type="ECO:0000313" key="1">
    <source>
        <dbReference type="EMBL" id="OJH50147.1"/>
    </source>
</evidence>
<proteinExistence type="predicted"/>
<evidence type="ECO:0000313" key="2">
    <source>
        <dbReference type="Proteomes" id="UP000185713"/>
    </source>
</evidence>
<name>A0A1L9C6N1_9EURY</name>
<accession>A0A1L9C6N1</accession>
<dbReference type="AlphaFoldDB" id="A0A1L9C6N1"/>
<dbReference type="EMBL" id="JWTK01000002">
    <property type="protein sequence ID" value="OJH50147.1"/>
    <property type="molecule type" value="Genomic_DNA"/>
</dbReference>
<protein>
    <submittedName>
        <fullName evidence="1">Uncharacterized protein</fullName>
    </submittedName>
</protein>
<reference evidence="1 2" key="1">
    <citation type="submission" date="2014-12" db="EMBL/GenBank/DDBJ databases">
        <title>The genome sequence of Methanohalophilus portucalensis strain FDF1.</title>
        <authorList>
            <person name="Lai M.-C."/>
            <person name="Lai S.-J."/>
        </authorList>
    </citation>
    <scope>NUCLEOTIDE SEQUENCE [LARGE SCALE GENOMIC DNA]</scope>
    <source>
        <strain evidence="1 2">FDF-1</strain>
    </source>
</reference>
<sequence length="50" mass="5917">MSCFLNTLFTIISCEWLSVCSWFDALFRAKKCYIIYEQSTLYCSNSIIME</sequence>
<comment type="caution">
    <text evidence="1">The sequence shown here is derived from an EMBL/GenBank/DDBJ whole genome shotgun (WGS) entry which is preliminary data.</text>
</comment>
<organism evidence="1 2">
    <name type="scientific">Methanohalophilus portucalensis FDF-1</name>
    <dbReference type="NCBI Taxonomy" id="523843"/>
    <lineage>
        <taxon>Archaea</taxon>
        <taxon>Methanobacteriati</taxon>
        <taxon>Methanobacteriota</taxon>
        <taxon>Stenosarchaea group</taxon>
        <taxon>Methanomicrobia</taxon>
        <taxon>Methanosarcinales</taxon>
        <taxon>Methanosarcinaceae</taxon>
        <taxon>Methanohalophilus</taxon>
    </lineage>
</organism>